<dbReference type="PANTHER" id="PTHR15454">
    <property type="entry name" value="NISCHARIN RELATED"/>
    <property type="match status" value="1"/>
</dbReference>
<feature type="region of interest" description="Disordered" evidence="5">
    <location>
        <begin position="756"/>
        <end position="786"/>
    </location>
</feature>
<dbReference type="RefSeq" id="XP_007878805.1">
    <property type="nucleotide sequence ID" value="XM_007880614.1"/>
</dbReference>
<keyword evidence="3" id="KW-0433">Leucine-rich repeat</keyword>
<proteinExistence type="predicted"/>
<dbReference type="Gene3D" id="3.80.10.10">
    <property type="entry name" value="Ribonuclease Inhibitor"/>
    <property type="match status" value="1"/>
</dbReference>
<dbReference type="SMART" id="SM00369">
    <property type="entry name" value="LRR_TYP"/>
    <property type="match status" value="3"/>
</dbReference>
<keyword evidence="4" id="KW-0677">Repeat</keyword>
<dbReference type="SUPFAM" id="SSF52075">
    <property type="entry name" value="Outer arm dynein light chain 1"/>
    <property type="match status" value="1"/>
</dbReference>
<feature type="compositionally biased region" description="Low complexity" evidence="5">
    <location>
        <begin position="1012"/>
        <end position="1022"/>
    </location>
</feature>
<dbReference type="KEGG" id="pfp:PFL1_03098"/>
<feature type="region of interest" description="Disordered" evidence="5">
    <location>
        <begin position="1012"/>
        <end position="1075"/>
    </location>
</feature>
<dbReference type="GeneID" id="19317209"/>
<feature type="compositionally biased region" description="Low complexity" evidence="5">
    <location>
        <begin position="631"/>
        <end position="642"/>
    </location>
</feature>
<gene>
    <name evidence="6" type="ORF">PFL1_03098</name>
</gene>
<feature type="region of interest" description="Disordered" evidence="5">
    <location>
        <begin position="544"/>
        <end position="741"/>
    </location>
</feature>
<dbReference type="Proteomes" id="UP000053664">
    <property type="component" value="Unassembled WGS sequence"/>
</dbReference>
<dbReference type="EMBL" id="KE361631">
    <property type="protein sequence ID" value="EPQ29343.1"/>
    <property type="molecule type" value="Genomic_DNA"/>
</dbReference>
<feature type="region of interest" description="Disordered" evidence="5">
    <location>
        <begin position="804"/>
        <end position="982"/>
    </location>
</feature>
<evidence type="ECO:0000313" key="6">
    <source>
        <dbReference type="EMBL" id="EPQ29343.1"/>
    </source>
</evidence>
<evidence type="ECO:0000256" key="4">
    <source>
        <dbReference type="ARBA" id="ARBA00022737"/>
    </source>
</evidence>
<dbReference type="PANTHER" id="PTHR15454:SF69">
    <property type="entry name" value="SERINE_THREONINE-PROTEIN KINASE 11-INTERACTING PROTEIN"/>
    <property type="match status" value="1"/>
</dbReference>
<dbReference type="GO" id="GO:0005737">
    <property type="term" value="C:cytoplasm"/>
    <property type="evidence" value="ECO:0007669"/>
    <property type="project" value="UniProtKB-SubCell"/>
</dbReference>
<feature type="compositionally biased region" description="Gly residues" evidence="5">
    <location>
        <begin position="868"/>
        <end position="880"/>
    </location>
</feature>
<dbReference type="HOGENOM" id="CLU_009538_1_0_1"/>
<dbReference type="eggNOG" id="KOG1259">
    <property type="taxonomic scope" value="Eukaryota"/>
</dbReference>
<feature type="compositionally biased region" description="Polar residues" evidence="5">
    <location>
        <begin position="812"/>
        <end position="828"/>
    </location>
</feature>
<evidence type="ECO:0000256" key="2">
    <source>
        <dbReference type="ARBA" id="ARBA00022490"/>
    </source>
</evidence>
<evidence type="ECO:0000256" key="3">
    <source>
        <dbReference type="ARBA" id="ARBA00022614"/>
    </source>
</evidence>
<accession>A0A061H9P6</accession>
<dbReference type="AlphaFoldDB" id="A0A061H9P6"/>
<keyword evidence="2" id="KW-0963">Cytoplasm</keyword>
<feature type="region of interest" description="Disordered" evidence="5">
    <location>
        <begin position="310"/>
        <end position="329"/>
    </location>
</feature>
<sequence>MDTVKGEKWVADYAAWIRVHEAKLGDAARKALITSTAANAPATTGGGIASSLWSVVGLGSTATAVPAPATRNGRSSQQPIRPLTLRLNPHYLYYLLIQFEALGLPVGSLDIKIPASARPTSYFSYVSAPARDKDDTMSMSSFRSRMSVVSSSFSLGSSSWWGGASAGHPPDPNKDIKYIYAALTKIPSLRLGPIPATKLIQEFEDCPGKSAVPLDVFKNLHFLELEDVDPRTLIGWDRASMQLRSLTCKKSGLEDLTDLAVNLVVLDARRRRGERVDLPKRKLYRGVVDSSTETETETDADTDIDAPARTAAGAEAEGTISRPVSPSPPPELPSLSWHFLRHLNISNNSLTFVPSMPLKAMQGLTHLDLSSNLLNVVPPALAHLPNLTSLNVNDNLIDSVLGIYDTLKAIKVLNLAKNRLESLCGLERLYTLQRIDLRTNCIYEAGEVGRLAPLPSIQEVWIKDNPLEDELLDYRVECFVEFAKEGRSVGLDGEGPGFFERQRIAEKVPSAMHVLDSAARRSQSSATAAEEEARAELEARQAQAVVKSVKHRGSTAQRKGAEKRRGAKDAVAATSTSSPDRKAAQVDQAPPTAVEGPSAAMARDGSKDNAAAAARRRNRRVVDLEGTPKKAVAAADAGAHDASQSKSGIKPMSESDLIKQAAQGNGKGAASPVPASTPPVASEMASAPATDVEASDNEAAAAPTAATSTRRVAPRSPSRQFQRPSSMYLSSGGGTAPSLASNSRLTWSKKAGAAAASLSMDEPGPSSSPAASDARGAGPSASSSRGGEAFQNLFAIPPHLGDLPLASPRLGRSNTTADATPSSQSKPQTVRRRDSGSNTVGRSGGRLAFLRDASIPGGDLFESSSGSSSGGGGGFGGGGLVDADSYGRRADASEAQATARLRVPRPGTSSAAALARRSKVTASLYEPSSVDLGDIGEPVGGASSPTKAGSPNGGEAQAARSPLPSLAEAASGEVGPSGAERSEAFRRRIEALKGEVGDDWLRLLARGGDAAYAGGASASARGAEAEQARSPPEPVAAKKAEAVGGAKGKKKTSGSAGAGSAVGKRTKKSREAEIE</sequence>
<name>A0A061H9P6_9BASI</name>
<evidence type="ECO:0000256" key="5">
    <source>
        <dbReference type="SAM" id="MobiDB-lite"/>
    </source>
</evidence>
<feature type="compositionally biased region" description="Low complexity" evidence="5">
    <location>
        <begin position="697"/>
        <end position="726"/>
    </location>
</feature>
<dbReference type="InterPro" id="IPR032675">
    <property type="entry name" value="LRR_dom_sf"/>
</dbReference>
<feature type="compositionally biased region" description="Low complexity" evidence="5">
    <location>
        <begin position="1053"/>
        <end position="1063"/>
    </location>
</feature>
<dbReference type="Pfam" id="PF13855">
    <property type="entry name" value="LRR_8"/>
    <property type="match status" value="1"/>
</dbReference>
<dbReference type="InterPro" id="IPR001611">
    <property type="entry name" value="Leu-rich_rpt"/>
</dbReference>
<dbReference type="PROSITE" id="PS51450">
    <property type="entry name" value="LRR"/>
    <property type="match status" value="2"/>
</dbReference>
<feature type="compositionally biased region" description="Low complexity" evidence="5">
    <location>
        <begin position="659"/>
        <end position="682"/>
    </location>
</feature>
<comment type="subcellular location">
    <subcellularLocation>
        <location evidence="1">Cytoplasm</location>
    </subcellularLocation>
</comment>
<dbReference type="OrthoDB" id="676979at2759"/>
<organism evidence="6 7">
    <name type="scientific">Pseudozyma flocculosa PF-1</name>
    <dbReference type="NCBI Taxonomy" id="1277687"/>
    <lineage>
        <taxon>Eukaryota</taxon>
        <taxon>Fungi</taxon>
        <taxon>Dikarya</taxon>
        <taxon>Basidiomycota</taxon>
        <taxon>Ustilaginomycotina</taxon>
        <taxon>Ustilaginomycetes</taxon>
        <taxon>Ustilaginales</taxon>
        <taxon>Ustilaginaceae</taxon>
        <taxon>Pseudozyma</taxon>
    </lineage>
</organism>
<dbReference type="InterPro" id="IPR003591">
    <property type="entry name" value="Leu-rich_rpt_typical-subtyp"/>
</dbReference>
<evidence type="ECO:0000256" key="1">
    <source>
        <dbReference type="ARBA" id="ARBA00004496"/>
    </source>
</evidence>
<feature type="compositionally biased region" description="Low complexity" evidence="5">
    <location>
        <begin position="310"/>
        <end position="324"/>
    </location>
</feature>
<evidence type="ECO:0000313" key="7">
    <source>
        <dbReference type="Proteomes" id="UP000053664"/>
    </source>
</evidence>
<feature type="compositionally biased region" description="Basic and acidic residues" evidence="5">
    <location>
        <begin position="559"/>
        <end position="568"/>
    </location>
</feature>
<reference evidence="6 7" key="1">
    <citation type="journal article" date="2013" name="Plant Cell">
        <title>The transition from a phytopathogenic smut ancestor to an anamorphic biocontrol agent deciphered by comparative whole-genome analysis.</title>
        <authorList>
            <person name="Lefebvre F."/>
            <person name="Joly D.L."/>
            <person name="Labbe C."/>
            <person name="Teichmann B."/>
            <person name="Linning R."/>
            <person name="Belzile F."/>
            <person name="Bakkeren G."/>
            <person name="Belanger R.R."/>
        </authorList>
    </citation>
    <scope>NUCLEOTIDE SEQUENCE [LARGE SCALE GENOMIC DNA]</scope>
    <source>
        <strain evidence="6 7">PF-1</strain>
    </source>
</reference>
<protein>
    <submittedName>
        <fullName evidence="6">Uncharacterized protein</fullName>
    </submittedName>
</protein>